<dbReference type="PANTHER" id="PTHR43833:SF5">
    <property type="entry name" value="TRK SYSTEM POTASSIUM UPTAKE PROTEIN TRKA"/>
    <property type="match status" value="1"/>
</dbReference>
<keyword evidence="1" id="KW-0813">Transport</keyword>
<dbReference type="RefSeq" id="WP_231333751.1">
    <property type="nucleotide sequence ID" value="NZ_CP059572.1"/>
</dbReference>
<evidence type="ECO:0000256" key="1">
    <source>
        <dbReference type="ARBA" id="ARBA00022448"/>
    </source>
</evidence>
<dbReference type="SUPFAM" id="SSF51735">
    <property type="entry name" value="NAD(P)-binding Rossmann-fold domains"/>
    <property type="match status" value="1"/>
</dbReference>
<name>A0ABX8QPD8_9ACTN</name>
<evidence type="ECO:0000259" key="4">
    <source>
        <dbReference type="PROSITE" id="PS51202"/>
    </source>
</evidence>
<dbReference type="Gene3D" id="3.40.50.720">
    <property type="entry name" value="NAD(P)-binding Rossmann-like Domain"/>
    <property type="match status" value="1"/>
</dbReference>
<dbReference type="PROSITE" id="PS51202">
    <property type="entry name" value="RCK_C"/>
    <property type="match status" value="1"/>
</dbReference>
<reference evidence="5" key="1">
    <citation type="submission" date="2020-07" db="EMBL/GenBank/DDBJ databases">
        <authorList>
            <person name="Tarantini F.S."/>
            <person name="Hong K.W."/>
            <person name="Chan K.G."/>
        </authorList>
    </citation>
    <scope>NUCLEOTIDE SEQUENCE</scope>
    <source>
        <strain evidence="5">32-07</strain>
    </source>
</reference>
<dbReference type="PROSITE" id="PS51201">
    <property type="entry name" value="RCK_N"/>
    <property type="match status" value="1"/>
</dbReference>
<evidence type="ECO:0000259" key="3">
    <source>
        <dbReference type="PROSITE" id="PS51201"/>
    </source>
</evidence>
<dbReference type="InterPro" id="IPR003148">
    <property type="entry name" value="RCK_N"/>
</dbReference>
<dbReference type="Pfam" id="PF02080">
    <property type="entry name" value="TrkA_C"/>
    <property type="match status" value="1"/>
</dbReference>
<keyword evidence="2" id="KW-0406">Ion transport</keyword>
<evidence type="ECO:0000256" key="2">
    <source>
        <dbReference type="ARBA" id="ARBA00023065"/>
    </source>
</evidence>
<evidence type="ECO:0000313" key="6">
    <source>
        <dbReference type="Proteomes" id="UP001049518"/>
    </source>
</evidence>
<evidence type="ECO:0000313" key="5">
    <source>
        <dbReference type="EMBL" id="QXJ20661.1"/>
    </source>
</evidence>
<sequence length="219" mass="23561">MRVAIAGAGAVGRSIAQELLENGHEVLLIDKSPKAIKVEMVPRAEWLLADACEISALDDAALERCQVVVASSGDDKVNLVVSLLAKTEYGVPRVVARINHPKNEWLFNESWGVDVAVSTPRLLSALVEEAVSVGDLVRLMTFRQGEANLVELTLPEDAPLGGERVGSVAWPHDTALVAILREGRVLVPTPDDTLEPGDELMFVATQDVEDELAELLGAR</sequence>
<dbReference type="InterPro" id="IPR006037">
    <property type="entry name" value="RCK_C"/>
</dbReference>
<organism evidence="5 6">
    <name type="scientific">Actinomadura graeca</name>
    <dbReference type="NCBI Taxonomy" id="2750812"/>
    <lineage>
        <taxon>Bacteria</taxon>
        <taxon>Bacillati</taxon>
        <taxon>Actinomycetota</taxon>
        <taxon>Actinomycetes</taxon>
        <taxon>Streptosporangiales</taxon>
        <taxon>Thermomonosporaceae</taxon>
        <taxon>Actinomadura</taxon>
    </lineage>
</organism>
<dbReference type="EMBL" id="CP059572">
    <property type="protein sequence ID" value="QXJ20661.1"/>
    <property type="molecule type" value="Genomic_DNA"/>
</dbReference>
<accession>A0ABX8QPD8</accession>
<feature type="domain" description="RCK C-terminal" evidence="4">
    <location>
        <begin position="137"/>
        <end position="218"/>
    </location>
</feature>
<dbReference type="Gene3D" id="3.30.70.1450">
    <property type="entry name" value="Regulator of K+ conductance, C-terminal domain"/>
    <property type="match status" value="1"/>
</dbReference>
<dbReference type="InterPro" id="IPR050721">
    <property type="entry name" value="Trk_Ktr_HKT_K-transport"/>
</dbReference>
<dbReference type="PANTHER" id="PTHR43833">
    <property type="entry name" value="POTASSIUM CHANNEL PROTEIN 2-RELATED-RELATED"/>
    <property type="match status" value="1"/>
</dbReference>
<protein>
    <submittedName>
        <fullName evidence="5">TrkA family potassium uptake protein</fullName>
    </submittedName>
</protein>
<dbReference type="SUPFAM" id="SSF116726">
    <property type="entry name" value="TrkA C-terminal domain-like"/>
    <property type="match status" value="1"/>
</dbReference>
<dbReference type="InterPro" id="IPR036721">
    <property type="entry name" value="RCK_C_sf"/>
</dbReference>
<proteinExistence type="predicted"/>
<feature type="domain" description="RCK N-terminal" evidence="3">
    <location>
        <begin position="1"/>
        <end position="117"/>
    </location>
</feature>
<keyword evidence="6" id="KW-1185">Reference proteome</keyword>
<dbReference type="Proteomes" id="UP001049518">
    <property type="component" value="Chromosome"/>
</dbReference>
<dbReference type="InterPro" id="IPR036291">
    <property type="entry name" value="NAD(P)-bd_dom_sf"/>
</dbReference>
<gene>
    <name evidence="5" type="ORF">AGRA3207_001413</name>
</gene>
<dbReference type="Pfam" id="PF02254">
    <property type="entry name" value="TrkA_N"/>
    <property type="match status" value="1"/>
</dbReference>